<dbReference type="AlphaFoldDB" id="A0AAX2AJV7"/>
<dbReference type="RefSeq" id="WP_114841552.1">
    <property type="nucleotide sequence ID" value="NZ_CP031219.1"/>
</dbReference>
<keyword evidence="4" id="KW-1185">Reference proteome</keyword>
<evidence type="ECO:0000313" key="3">
    <source>
        <dbReference type="EMBL" id="RXK16243.1"/>
    </source>
</evidence>
<keyword evidence="2" id="KW-0472">Membrane</keyword>
<accession>A0AAX2AJV7</accession>
<dbReference type="Proteomes" id="UP000290092">
    <property type="component" value="Unassembled WGS sequence"/>
</dbReference>
<proteinExistence type="predicted"/>
<feature type="coiled-coil region" evidence="1">
    <location>
        <begin position="102"/>
        <end position="179"/>
    </location>
</feature>
<sequence>MIIIRILLTSSLFLLVYVLYDVISIFNSFSYSITNSFATNKINLYFYALLAIFVVVEVIKFFNTDKRQTFLMHYDYYIKILNFALLLLCLFVIQQNIVLDSIKSLKITEDNINKKIEIIKREQNRLFESQLNNKNAELEILRTLVLQKKQLVKFQEININFLKNEIKTIENFKIALENKVLEKK</sequence>
<evidence type="ECO:0000313" key="4">
    <source>
        <dbReference type="Proteomes" id="UP000290092"/>
    </source>
</evidence>
<feature type="transmembrane region" description="Helical" evidence="2">
    <location>
        <begin position="12"/>
        <end position="32"/>
    </location>
</feature>
<protein>
    <submittedName>
        <fullName evidence="3">Uncharacterized protein</fullName>
    </submittedName>
</protein>
<feature type="transmembrane region" description="Helical" evidence="2">
    <location>
        <begin position="44"/>
        <end position="62"/>
    </location>
</feature>
<gene>
    <name evidence="3" type="ORF">CP985_04485</name>
</gene>
<reference evidence="3 4" key="1">
    <citation type="submission" date="2017-09" db="EMBL/GenBank/DDBJ databases">
        <title>Genomics of the genus Arcobacter.</title>
        <authorList>
            <person name="Perez-Cataluna A."/>
            <person name="Figueras M.J."/>
            <person name="Salas-Masso N."/>
        </authorList>
    </citation>
    <scope>NUCLEOTIDE SEQUENCE [LARGE SCALE GENOMIC DNA]</scope>
    <source>
        <strain evidence="3 4">CECT 7386</strain>
    </source>
</reference>
<keyword evidence="2" id="KW-1133">Transmembrane helix</keyword>
<evidence type="ECO:0000256" key="1">
    <source>
        <dbReference type="SAM" id="Coils"/>
    </source>
</evidence>
<name>A0AAX2AJV7_9BACT</name>
<comment type="caution">
    <text evidence="3">The sequence shown here is derived from an EMBL/GenBank/DDBJ whole genome shotgun (WGS) entry which is preliminary data.</text>
</comment>
<keyword evidence="1" id="KW-0175">Coiled coil</keyword>
<evidence type="ECO:0000256" key="2">
    <source>
        <dbReference type="SAM" id="Phobius"/>
    </source>
</evidence>
<organism evidence="3 4">
    <name type="scientific">Malaciobacter mytili LMG 24559</name>
    <dbReference type="NCBI Taxonomy" id="1032238"/>
    <lineage>
        <taxon>Bacteria</taxon>
        <taxon>Pseudomonadati</taxon>
        <taxon>Campylobacterota</taxon>
        <taxon>Epsilonproteobacteria</taxon>
        <taxon>Campylobacterales</taxon>
        <taxon>Arcobacteraceae</taxon>
        <taxon>Malaciobacter</taxon>
    </lineage>
</organism>
<feature type="transmembrane region" description="Helical" evidence="2">
    <location>
        <begin position="74"/>
        <end position="93"/>
    </location>
</feature>
<dbReference type="EMBL" id="NXID01000012">
    <property type="protein sequence ID" value="RXK16243.1"/>
    <property type="molecule type" value="Genomic_DNA"/>
</dbReference>
<keyword evidence="2" id="KW-0812">Transmembrane</keyword>
<dbReference type="KEGG" id="amyt:AMYT_1103"/>